<dbReference type="NCBIfam" id="TIGR02345">
    <property type="entry name" value="chap_CCT_eta"/>
    <property type="match status" value="1"/>
</dbReference>
<evidence type="ECO:0000256" key="9">
    <source>
        <dbReference type="ARBA" id="ARBA00049360"/>
    </source>
</evidence>
<dbReference type="SUPFAM" id="SSF48592">
    <property type="entry name" value="GroEL equatorial domain-like"/>
    <property type="match status" value="1"/>
</dbReference>
<dbReference type="Gene3D" id="3.50.7.10">
    <property type="entry name" value="GroEL"/>
    <property type="match status" value="1"/>
</dbReference>
<keyword evidence="13" id="KW-1185">Reference proteome</keyword>
<comment type="subunit">
    <text evidence="11">Heterooligomeric complex that forms two stacked rings.</text>
</comment>
<dbReference type="FunFam" id="1.10.560.10:FF:000017">
    <property type="entry name" value="T-complex protein 1 subunit eta"/>
    <property type="match status" value="1"/>
</dbReference>
<dbReference type="SUPFAM" id="SSF54849">
    <property type="entry name" value="GroEL-intermediate domain like"/>
    <property type="match status" value="1"/>
</dbReference>
<dbReference type="Pfam" id="PF00118">
    <property type="entry name" value="Cpn60_TCP1"/>
    <property type="match status" value="1"/>
</dbReference>
<keyword evidence="6 10" id="KW-0067">ATP-binding</keyword>
<comment type="similarity">
    <text evidence="2 10">Belongs to the TCP-1 chaperonin family.</text>
</comment>
<keyword evidence="5 10" id="KW-0547">Nucleotide-binding</keyword>
<dbReference type="NCBIfam" id="NF041083">
    <property type="entry name" value="thermosome_beta"/>
    <property type="match status" value="1"/>
</dbReference>
<evidence type="ECO:0000313" key="12">
    <source>
        <dbReference type="EMBL" id="KAL3864473.1"/>
    </source>
</evidence>
<comment type="subcellular location">
    <subcellularLocation>
        <location evidence="1 11">Cytoplasm</location>
    </subcellularLocation>
</comment>
<dbReference type="CDD" id="cd03340">
    <property type="entry name" value="TCP1_eta"/>
    <property type="match status" value="1"/>
</dbReference>
<name>A0ABD3VV14_SINWO</name>
<organism evidence="12 13">
    <name type="scientific">Sinanodonta woodiana</name>
    <name type="common">Chinese pond mussel</name>
    <name type="synonym">Anodonta woodiana</name>
    <dbReference type="NCBI Taxonomy" id="1069815"/>
    <lineage>
        <taxon>Eukaryota</taxon>
        <taxon>Metazoa</taxon>
        <taxon>Spiralia</taxon>
        <taxon>Lophotrochozoa</taxon>
        <taxon>Mollusca</taxon>
        <taxon>Bivalvia</taxon>
        <taxon>Autobranchia</taxon>
        <taxon>Heteroconchia</taxon>
        <taxon>Palaeoheterodonta</taxon>
        <taxon>Unionida</taxon>
        <taxon>Unionoidea</taxon>
        <taxon>Unionidae</taxon>
        <taxon>Unioninae</taxon>
        <taxon>Sinanodonta</taxon>
    </lineage>
</organism>
<dbReference type="InterPro" id="IPR012720">
    <property type="entry name" value="Chap_CCT_eta"/>
</dbReference>
<evidence type="ECO:0000256" key="11">
    <source>
        <dbReference type="RuleBase" id="RU365042"/>
    </source>
</evidence>
<evidence type="ECO:0000256" key="3">
    <source>
        <dbReference type="ARBA" id="ARBA00015836"/>
    </source>
</evidence>
<evidence type="ECO:0000256" key="10">
    <source>
        <dbReference type="RuleBase" id="RU004187"/>
    </source>
</evidence>
<dbReference type="GO" id="GO:0005832">
    <property type="term" value="C:chaperonin-containing T-complex"/>
    <property type="evidence" value="ECO:0007669"/>
    <property type="project" value="UniProtKB-ARBA"/>
</dbReference>
<dbReference type="Proteomes" id="UP001634394">
    <property type="component" value="Unassembled WGS sequence"/>
</dbReference>
<evidence type="ECO:0000256" key="4">
    <source>
        <dbReference type="ARBA" id="ARBA00022490"/>
    </source>
</evidence>
<sequence length="541" mass="58961">MMQPSIILLKEGTDSSQGIPQIISNISACQAIADAVRTTLGPRGMDKLIVDDKGKATISNDGATILKTLDIVHPAAKTLVDIAKSQDAEVGDGTTSVVLLAGEFLKQAKPFIEEAVHPQIIIKAYRKATSLALEKVKEIAVSVKRSNPNEQRSLLEKCAATSLSSKLVAHQKDFFARMVVDAVVLLDELLPLNMIGVKKVTGGALEDSRLVAGVAFKKTFSYAGFEMQPKTYKNPKIAMLNNELELKAEKENAEIRIDNVQEYQAIVDAEWKILYDKLEKIYLSGAKVVLSKLPIGDVATQYFADRDMFCAGRVHDEDLKRTMKACGGSIQTSVQNLNADVLGTCESFEEVQIGGDRYNIFTGCPQAKTCTIVLRGGAEQFIEETERSLHDAIMIVRRAMKNDSVVAGGGAIEMELSKYLREHSRSIAGKEQLLIAAYAKALEVIPRQLCDNAGFDATNILNKLRQSHAQGEKWYGVDILTEDIADNFDACVWEPAVVKINALTAASEASCLILSVDETIRNPKADQGDNGQGGRGRGRPM</sequence>
<accession>A0ABD3VV14</accession>
<dbReference type="PANTHER" id="PTHR11353">
    <property type="entry name" value="CHAPERONIN"/>
    <property type="match status" value="1"/>
</dbReference>
<dbReference type="EMBL" id="JBJQND010000010">
    <property type="protein sequence ID" value="KAL3864473.1"/>
    <property type="molecule type" value="Genomic_DNA"/>
</dbReference>
<dbReference type="GO" id="GO:0005524">
    <property type="term" value="F:ATP binding"/>
    <property type="evidence" value="ECO:0007669"/>
    <property type="project" value="UniProtKB-KW"/>
</dbReference>
<evidence type="ECO:0000256" key="8">
    <source>
        <dbReference type="ARBA" id="ARBA00032221"/>
    </source>
</evidence>
<dbReference type="PROSITE" id="PS00750">
    <property type="entry name" value="TCP1_1"/>
    <property type="match status" value="1"/>
</dbReference>
<dbReference type="FunFam" id="3.30.260.10:FF:000022">
    <property type="entry name" value="T-complex protein 1 subunit eta"/>
    <property type="match status" value="1"/>
</dbReference>
<keyword evidence="4 11" id="KW-0963">Cytoplasm</keyword>
<dbReference type="InterPro" id="IPR027410">
    <property type="entry name" value="TCP-1-like_intermed_sf"/>
</dbReference>
<dbReference type="FunFam" id="3.50.7.10:FF:000006">
    <property type="entry name" value="T-complex protein 1 subunit eta"/>
    <property type="match status" value="1"/>
</dbReference>
<proteinExistence type="inferred from homology"/>
<keyword evidence="7 10" id="KW-0143">Chaperone</keyword>
<dbReference type="Gene3D" id="1.10.560.10">
    <property type="entry name" value="GroEL-like equatorial domain"/>
    <property type="match status" value="1"/>
</dbReference>
<dbReference type="PRINTS" id="PR00304">
    <property type="entry name" value="TCOMPLEXTCP1"/>
</dbReference>
<dbReference type="FunFam" id="1.10.560.10:FF:000045">
    <property type="entry name" value="T-complex protein 1 subunit eta"/>
    <property type="match status" value="1"/>
</dbReference>
<dbReference type="InterPro" id="IPR054827">
    <property type="entry name" value="thermosome_alpha"/>
</dbReference>
<dbReference type="SUPFAM" id="SSF52029">
    <property type="entry name" value="GroEL apical domain-like"/>
    <property type="match status" value="1"/>
</dbReference>
<dbReference type="InterPro" id="IPR002194">
    <property type="entry name" value="Chaperonin_TCP-1_CS"/>
</dbReference>
<dbReference type="InterPro" id="IPR027413">
    <property type="entry name" value="GROEL-like_equatorial_sf"/>
</dbReference>
<evidence type="ECO:0000256" key="2">
    <source>
        <dbReference type="ARBA" id="ARBA00008020"/>
    </source>
</evidence>
<dbReference type="InterPro" id="IPR017998">
    <property type="entry name" value="Chaperone_TCP-1"/>
</dbReference>
<dbReference type="InterPro" id="IPR027409">
    <property type="entry name" value="GroEL-like_apical_dom_sf"/>
</dbReference>
<dbReference type="InterPro" id="IPR002423">
    <property type="entry name" value="Cpn60/GroEL/TCP-1"/>
</dbReference>
<dbReference type="Gene3D" id="3.30.260.10">
    <property type="entry name" value="TCP-1-like chaperonin intermediate domain"/>
    <property type="match status" value="1"/>
</dbReference>
<evidence type="ECO:0000256" key="7">
    <source>
        <dbReference type="ARBA" id="ARBA00023186"/>
    </source>
</evidence>
<dbReference type="AlphaFoldDB" id="A0ABD3VV14"/>
<dbReference type="InterPro" id="IPR053374">
    <property type="entry name" value="TCP-1_chaperonin"/>
</dbReference>
<evidence type="ECO:0000256" key="6">
    <source>
        <dbReference type="ARBA" id="ARBA00022840"/>
    </source>
</evidence>
<comment type="function">
    <text evidence="11">Molecular chaperone; assists the folding of proteins upon ATP hydrolysis. Known to play a role, in vitro, in the folding of actin and tubulin.</text>
</comment>
<dbReference type="PROSITE" id="PS00995">
    <property type="entry name" value="TCP1_3"/>
    <property type="match status" value="1"/>
</dbReference>
<evidence type="ECO:0000256" key="5">
    <source>
        <dbReference type="ARBA" id="ARBA00022741"/>
    </source>
</evidence>
<comment type="catalytic activity">
    <reaction evidence="9">
        <text>ATP + H2O = ADP + phosphate + H(+)</text>
        <dbReference type="Rhea" id="RHEA:13065"/>
        <dbReference type="ChEBI" id="CHEBI:15377"/>
        <dbReference type="ChEBI" id="CHEBI:15378"/>
        <dbReference type="ChEBI" id="CHEBI:30616"/>
        <dbReference type="ChEBI" id="CHEBI:43474"/>
        <dbReference type="ChEBI" id="CHEBI:456216"/>
    </reaction>
</comment>
<gene>
    <name evidence="12" type="ORF">ACJMK2_006152</name>
</gene>
<evidence type="ECO:0000313" key="13">
    <source>
        <dbReference type="Proteomes" id="UP001634394"/>
    </source>
</evidence>
<comment type="caution">
    <text evidence="12">The sequence shown here is derived from an EMBL/GenBank/DDBJ whole genome shotgun (WGS) entry which is preliminary data.</text>
</comment>
<evidence type="ECO:0000256" key="1">
    <source>
        <dbReference type="ARBA" id="ARBA00004496"/>
    </source>
</evidence>
<reference evidence="12 13" key="1">
    <citation type="submission" date="2024-11" db="EMBL/GenBank/DDBJ databases">
        <title>Chromosome-level genome assembly of the freshwater bivalve Anodonta woodiana.</title>
        <authorList>
            <person name="Chen X."/>
        </authorList>
    </citation>
    <scope>NUCLEOTIDE SEQUENCE [LARGE SCALE GENOMIC DNA]</scope>
    <source>
        <strain evidence="12">MN2024</strain>
        <tissue evidence="12">Gills</tissue>
    </source>
</reference>
<dbReference type="PROSITE" id="PS00751">
    <property type="entry name" value="TCP1_2"/>
    <property type="match status" value="1"/>
</dbReference>
<protein>
    <recommendedName>
        <fullName evidence="3 11">T-complex protein 1 subunit eta</fullName>
        <shortName evidence="11">TCP-1-eta</shortName>
    </recommendedName>
    <alternativeName>
        <fullName evidence="8 11">CCT-eta</fullName>
    </alternativeName>
</protein>
<dbReference type="NCBIfam" id="NF041082">
    <property type="entry name" value="thermosome_alpha"/>
    <property type="match status" value="1"/>
</dbReference>